<sequence length="80" mass="9171">MLLHAFVEYESIELAERAVAELNDEGNWRSGLWVRLMHRRMVCIKIFLSSITCIQVSLNYGLHIQSRGLLGTLLTHYPVG</sequence>
<gene>
    <name evidence="1" type="primary">Vigan.07G245400</name>
    <name evidence="1" type="ORF">VIGAN_07245400</name>
</gene>
<evidence type="ECO:0000313" key="1">
    <source>
        <dbReference type="EMBL" id="BAT93486.1"/>
    </source>
</evidence>
<keyword evidence="2" id="KW-1185">Reference proteome</keyword>
<proteinExistence type="predicted"/>
<organism evidence="1 2">
    <name type="scientific">Vigna angularis var. angularis</name>
    <dbReference type="NCBI Taxonomy" id="157739"/>
    <lineage>
        <taxon>Eukaryota</taxon>
        <taxon>Viridiplantae</taxon>
        <taxon>Streptophyta</taxon>
        <taxon>Embryophyta</taxon>
        <taxon>Tracheophyta</taxon>
        <taxon>Spermatophyta</taxon>
        <taxon>Magnoliopsida</taxon>
        <taxon>eudicotyledons</taxon>
        <taxon>Gunneridae</taxon>
        <taxon>Pentapetalae</taxon>
        <taxon>rosids</taxon>
        <taxon>fabids</taxon>
        <taxon>Fabales</taxon>
        <taxon>Fabaceae</taxon>
        <taxon>Papilionoideae</taxon>
        <taxon>50 kb inversion clade</taxon>
        <taxon>NPAAA clade</taxon>
        <taxon>indigoferoid/millettioid clade</taxon>
        <taxon>Phaseoleae</taxon>
        <taxon>Vigna</taxon>
    </lineage>
</organism>
<name>A0A0S3SKZ4_PHAAN</name>
<dbReference type="Proteomes" id="UP000291084">
    <property type="component" value="Chromosome 7"/>
</dbReference>
<reference evidence="1 2" key="1">
    <citation type="journal article" date="2015" name="Sci. Rep.">
        <title>The power of single molecule real-time sequencing technology in the de novo assembly of a eukaryotic genome.</title>
        <authorList>
            <person name="Sakai H."/>
            <person name="Naito K."/>
            <person name="Ogiso-Tanaka E."/>
            <person name="Takahashi Y."/>
            <person name="Iseki K."/>
            <person name="Muto C."/>
            <person name="Satou K."/>
            <person name="Teruya K."/>
            <person name="Shiroma A."/>
            <person name="Shimoji M."/>
            <person name="Hirano T."/>
            <person name="Itoh T."/>
            <person name="Kaga A."/>
            <person name="Tomooka N."/>
        </authorList>
    </citation>
    <scope>NUCLEOTIDE SEQUENCE [LARGE SCALE GENOMIC DNA]</scope>
    <source>
        <strain evidence="2">cv. Shumari</strain>
    </source>
</reference>
<evidence type="ECO:0008006" key="3">
    <source>
        <dbReference type="Google" id="ProtNLM"/>
    </source>
</evidence>
<protein>
    <recommendedName>
        <fullName evidence="3">RRM domain-containing protein</fullName>
    </recommendedName>
</protein>
<dbReference type="AlphaFoldDB" id="A0A0S3SKZ4"/>
<evidence type="ECO:0000313" key="2">
    <source>
        <dbReference type="Proteomes" id="UP000291084"/>
    </source>
</evidence>
<accession>A0A0S3SKZ4</accession>
<dbReference type="EMBL" id="AP015040">
    <property type="protein sequence ID" value="BAT93486.1"/>
    <property type="molecule type" value="Genomic_DNA"/>
</dbReference>